<comment type="caution">
    <text evidence="1">The sequence shown here is derived from an EMBL/GenBank/DDBJ whole genome shotgun (WGS) entry which is preliminary data.</text>
</comment>
<reference evidence="1 2" key="1">
    <citation type="journal article" date="2019" name="Sci. Rep.">
        <title>Orb-weaving spider Araneus ventricosus genome elucidates the spidroin gene catalogue.</title>
        <authorList>
            <person name="Kono N."/>
            <person name="Nakamura H."/>
            <person name="Ohtoshi R."/>
            <person name="Moran D.A.P."/>
            <person name="Shinohara A."/>
            <person name="Yoshida Y."/>
            <person name="Fujiwara M."/>
            <person name="Mori M."/>
            <person name="Tomita M."/>
            <person name="Arakawa K."/>
        </authorList>
    </citation>
    <scope>NUCLEOTIDE SEQUENCE [LARGE SCALE GENOMIC DNA]</scope>
</reference>
<dbReference type="AlphaFoldDB" id="A0A4Y2M8I1"/>
<dbReference type="EMBL" id="BGPR01121991">
    <property type="protein sequence ID" value="GBN22989.1"/>
    <property type="molecule type" value="Genomic_DNA"/>
</dbReference>
<keyword evidence="2" id="KW-1185">Reference proteome</keyword>
<proteinExistence type="predicted"/>
<evidence type="ECO:0000313" key="1">
    <source>
        <dbReference type="EMBL" id="GBN22989.1"/>
    </source>
</evidence>
<organism evidence="1 2">
    <name type="scientific">Araneus ventricosus</name>
    <name type="common">Orbweaver spider</name>
    <name type="synonym">Epeira ventricosa</name>
    <dbReference type="NCBI Taxonomy" id="182803"/>
    <lineage>
        <taxon>Eukaryota</taxon>
        <taxon>Metazoa</taxon>
        <taxon>Ecdysozoa</taxon>
        <taxon>Arthropoda</taxon>
        <taxon>Chelicerata</taxon>
        <taxon>Arachnida</taxon>
        <taxon>Araneae</taxon>
        <taxon>Araneomorphae</taxon>
        <taxon>Entelegynae</taxon>
        <taxon>Araneoidea</taxon>
        <taxon>Araneidae</taxon>
        <taxon>Araneus</taxon>
    </lineage>
</organism>
<protein>
    <submittedName>
        <fullName evidence="1">Uncharacterized protein</fullName>
    </submittedName>
</protein>
<dbReference type="Proteomes" id="UP000499080">
    <property type="component" value="Unassembled WGS sequence"/>
</dbReference>
<gene>
    <name evidence="1" type="ORF">AVEN_85971_1</name>
</gene>
<name>A0A4Y2M8I1_ARAVE</name>
<evidence type="ECO:0000313" key="2">
    <source>
        <dbReference type="Proteomes" id="UP000499080"/>
    </source>
</evidence>
<accession>A0A4Y2M8I1</accession>
<sequence length="85" mass="9598">MRYADADAAVDMPLIRCLSSQPRTLANSNELTSSKYLYYHDPSLERPEPRYLTNLPDPHHAQTVPVLAQHCPPTGKTHLIQTQQS</sequence>